<dbReference type="Gene3D" id="3.30.410.10">
    <property type="entry name" value="Cholesterol Oxidase, domain 2"/>
    <property type="match status" value="1"/>
</dbReference>
<evidence type="ECO:0000256" key="16">
    <source>
        <dbReference type="SAM" id="SignalP"/>
    </source>
</evidence>
<keyword evidence="6" id="KW-0560">Oxidoreductase</keyword>
<evidence type="ECO:0000256" key="7">
    <source>
        <dbReference type="ARBA" id="ARBA00023098"/>
    </source>
</evidence>
<evidence type="ECO:0000256" key="12">
    <source>
        <dbReference type="ARBA" id="ARBA00049645"/>
    </source>
</evidence>
<evidence type="ECO:0000256" key="2">
    <source>
        <dbReference type="ARBA" id="ARBA00010790"/>
    </source>
</evidence>
<dbReference type="EC" id="5.3.3.1" evidence="11"/>
<name>A0ABR5T9R6_9BURK</name>
<evidence type="ECO:0000256" key="6">
    <source>
        <dbReference type="ARBA" id="ARBA00023002"/>
    </source>
</evidence>
<comment type="cofactor">
    <cofactor evidence="1">
        <name>FAD</name>
        <dbReference type="ChEBI" id="CHEBI:57692"/>
    </cofactor>
</comment>
<evidence type="ECO:0000256" key="15">
    <source>
        <dbReference type="ARBA" id="ARBA00049778"/>
    </source>
</evidence>
<evidence type="ECO:0000313" key="19">
    <source>
        <dbReference type="EMBL" id="KWZ39854.1"/>
    </source>
</evidence>
<evidence type="ECO:0000256" key="1">
    <source>
        <dbReference type="ARBA" id="ARBA00001974"/>
    </source>
</evidence>
<sequence>MPNTRRKFLKMVTGSVPTLAAGSALNLIPRTAHAAGWLENLAYQVTVPELYAPIRKPPPYTKAIVIGSGFGGAISAYRLAQAGIQTTVLERGLRWPNDPWRQIFATDVLPDWRGYWHRTSFKELNGITYYFRYFNGVFDSTSFANIDVWRGACVGGGSVVFTGVMIQPKQAYFDAIYQGLVNWDEMNRIYYPRVRAMLNLSPMPDDVYASLSFGHSRVWDQQAVKAGFATSRTDSIFNWNVVRAELLKNSRASATIGESNLGNSNGAKFDLNQNYLKYAQATGKAAVYSLHEAQRITFDGSRFVVSTIKYAPDGTVTDRYDLTCDYLFLAAGSIGSSQLMVRARGRGDLPNLNEYVGEGWGTNGDTSIARSWNPLRGLLQGSPSASMLHQPGALPTTLENWYTPGMPIDVGIVGSLGMAFDQTNRGRFVYDPSTDKADLKWPATGNDDAIAIARQINNKIAETNGVETGAAPFAPDVNGTFTAHPLGGLVLGKATDGHGRLIGYKRLYAMDGSVIPGTTGAVNPSLTISALAERNIENIIANDF</sequence>
<keyword evidence="16" id="KW-0732">Signal</keyword>
<keyword evidence="7" id="KW-0443">Lipid metabolism</keyword>
<keyword evidence="8" id="KW-1207">Sterol metabolism</keyword>
<evidence type="ECO:0000256" key="11">
    <source>
        <dbReference type="ARBA" id="ARBA00038856"/>
    </source>
</evidence>
<dbReference type="Pfam" id="PF05199">
    <property type="entry name" value="GMC_oxred_C"/>
    <property type="match status" value="1"/>
</dbReference>
<dbReference type="Pfam" id="PF00732">
    <property type="entry name" value="GMC_oxred_N"/>
    <property type="match status" value="1"/>
</dbReference>
<organism evidence="19 20">
    <name type="scientific">Burkholderia savannae</name>
    <dbReference type="NCBI Taxonomy" id="1637837"/>
    <lineage>
        <taxon>Bacteria</taxon>
        <taxon>Pseudomonadati</taxon>
        <taxon>Pseudomonadota</taxon>
        <taxon>Betaproteobacteria</taxon>
        <taxon>Burkholderiales</taxon>
        <taxon>Burkholderiaceae</taxon>
        <taxon>Burkholderia</taxon>
        <taxon>pseudomallei group</taxon>
    </lineage>
</organism>
<feature type="signal peptide" evidence="16">
    <location>
        <begin position="1"/>
        <end position="34"/>
    </location>
</feature>
<feature type="domain" description="Glucose-methanol-choline oxidoreductase C-terminal" evidence="18">
    <location>
        <begin position="448"/>
        <end position="532"/>
    </location>
</feature>
<dbReference type="Proteomes" id="UP000070255">
    <property type="component" value="Unassembled WGS sequence"/>
</dbReference>
<evidence type="ECO:0000256" key="5">
    <source>
        <dbReference type="ARBA" id="ARBA00022827"/>
    </source>
</evidence>
<keyword evidence="20" id="KW-1185">Reference proteome</keyword>
<evidence type="ECO:0000256" key="3">
    <source>
        <dbReference type="ARBA" id="ARBA00022548"/>
    </source>
</evidence>
<protein>
    <recommendedName>
        <fullName evidence="14">Cholesterol oxidase</fullName>
        <ecNumber evidence="13">1.1.3.6</ecNumber>
        <ecNumber evidence="11">5.3.3.1</ecNumber>
    </recommendedName>
    <alternativeName>
        <fullName evidence="15">Cholesterol isomerase</fullName>
    </alternativeName>
</protein>
<reference evidence="19 20" key="1">
    <citation type="submission" date="2015-11" db="EMBL/GenBank/DDBJ databases">
        <authorList>
            <person name="Sahl J."/>
            <person name="Wagner D."/>
            <person name="Keim P."/>
        </authorList>
    </citation>
    <scope>NUCLEOTIDE SEQUENCE [LARGE SCALE GENOMIC DNA]</scope>
    <source>
        <strain evidence="19 20">BDU18</strain>
    </source>
</reference>
<evidence type="ECO:0000256" key="13">
    <source>
        <dbReference type="ARBA" id="ARBA00049723"/>
    </source>
</evidence>
<evidence type="ECO:0000256" key="4">
    <source>
        <dbReference type="ARBA" id="ARBA00022630"/>
    </source>
</evidence>
<comment type="similarity">
    <text evidence="2">Belongs to the GMC oxidoreductase family.</text>
</comment>
<feature type="domain" description="Glucose-methanol-choline oxidoreductase N-terminal" evidence="17">
    <location>
        <begin position="147"/>
        <end position="342"/>
    </location>
</feature>
<accession>A0ABR5T9R6</accession>
<evidence type="ECO:0000256" key="9">
    <source>
        <dbReference type="ARBA" id="ARBA00023221"/>
    </source>
</evidence>
<dbReference type="EC" id="1.1.3.6" evidence="13"/>
<evidence type="ECO:0000256" key="14">
    <source>
        <dbReference type="ARBA" id="ARBA00049744"/>
    </source>
</evidence>
<dbReference type="InterPro" id="IPR006311">
    <property type="entry name" value="TAT_signal"/>
</dbReference>
<dbReference type="InterPro" id="IPR000172">
    <property type="entry name" value="GMC_OxRdtase_N"/>
</dbReference>
<dbReference type="InterPro" id="IPR036188">
    <property type="entry name" value="FAD/NAD-bd_sf"/>
</dbReference>
<comment type="caution">
    <text evidence="19">The sequence shown here is derived from an EMBL/GenBank/DDBJ whole genome shotgun (WGS) entry which is preliminary data.</text>
</comment>
<dbReference type="EMBL" id="LNJQ01000002">
    <property type="protein sequence ID" value="KWZ39854.1"/>
    <property type="molecule type" value="Genomic_DNA"/>
</dbReference>
<feature type="chain" id="PRO_5047208909" description="Cholesterol oxidase" evidence="16">
    <location>
        <begin position="35"/>
        <end position="544"/>
    </location>
</feature>
<dbReference type="InterPro" id="IPR052542">
    <property type="entry name" value="Cholesterol_Oxidase"/>
</dbReference>
<dbReference type="InterPro" id="IPR007867">
    <property type="entry name" value="GMC_OxRtase_C"/>
</dbReference>
<keyword evidence="5" id="KW-0274">FAD</keyword>
<keyword evidence="4" id="KW-0285">Flavoprotein</keyword>
<dbReference type="PROSITE" id="PS51318">
    <property type="entry name" value="TAT"/>
    <property type="match status" value="1"/>
</dbReference>
<comment type="pathway">
    <text evidence="12">Steroid metabolism; cholesterol degradation.</text>
</comment>
<gene>
    <name evidence="19" type="ORF">WS72_18465</name>
</gene>
<dbReference type="Gene3D" id="3.50.50.60">
    <property type="entry name" value="FAD/NAD(P)-binding domain"/>
    <property type="match status" value="1"/>
</dbReference>
<dbReference type="PANTHER" id="PTHR47470:SF1">
    <property type="entry name" value="FAD-DEPENDENT OXIDOREDUCTASE 2 FAD BINDING DOMAIN-CONTAINING PROTEIN"/>
    <property type="match status" value="1"/>
</dbReference>
<evidence type="ECO:0000259" key="18">
    <source>
        <dbReference type="Pfam" id="PF05199"/>
    </source>
</evidence>
<keyword evidence="10" id="KW-0413">Isomerase</keyword>
<dbReference type="RefSeq" id="WP_060822393.1">
    <property type="nucleotide sequence ID" value="NZ_LNJQ01000002.1"/>
</dbReference>
<keyword evidence="3" id="KW-0153">Cholesterol metabolism</keyword>
<evidence type="ECO:0000256" key="10">
    <source>
        <dbReference type="ARBA" id="ARBA00023235"/>
    </source>
</evidence>
<evidence type="ECO:0000259" key="17">
    <source>
        <dbReference type="Pfam" id="PF00732"/>
    </source>
</evidence>
<dbReference type="PANTHER" id="PTHR47470">
    <property type="entry name" value="CHOLESTEROL OXIDASE"/>
    <property type="match status" value="1"/>
</dbReference>
<proteinExistence type="inferred from homology"/>
<dbReference type="SUPFAM" id="SSF51905">
    <property type="entry name" value="FAD/NAD(P)-binding domain"/>
    <property type="match status" value="1"/>
</dbReference>
<keyword evidence="9" id="KW-0753">Steroid metabolism</keyword>
<dbReference type="SUPFAM" id="SSF54373">
    <property type="entry name" value="FAD-linked reductases, C-terminal domain"/>
    <property type="match status" value="1"/>
</dbReference>
<evidence type="ECO:0000256" key="8">
    <source>
        <dbReference type="ARBA" id="ARBA00023166"/>
    </source>
</evidence>
<evidence type="ECO:0000313" key="20">
    <source>
        <dbReference type="Proteomes" id="UP000070255"/>
    </source>
</evidence>